<sequence>MSTLSAEELLKLSETDVIVPITPEQYGPVLTQAPFINVEGTFNVRDIGKIPSGAAVDPSSARIRPGYVFRSGMLTHLTPNGKATLASDLGVRRIFDFRSKSEHNQGPDPQLSEDVTLVWLDATEETPHLSLEPFVEGHGEGGFVLTYLDVLKTYKATIAQLLEHVRDRPSEPFLFHCTAGRDRTGVVAGLIQTLAGVPRDTIALDYMLSRIGSEPVRKQLEAFARLGAGVPTLTADAGAEDAKAAAAAVPPGFLNLINLRVVCWDAFVAALDKEHGGYEGYVTKVLGFSEDDLATIQKNLTTAPQ</sequence>
<dbReference type="PROSITE" id="PS00383">
    <property type="entry name" value="TYR_PHOSPHATASE_1"/>
    <property type="match status" value="1"/>
</dbReference>
<evidence type="ECO:0000313" key="3">
    <source>
        <dbReference type="Proteomes" id="UP000016923"/>
    </source>
</evidence>
<dbReference type="HOGENOM" id="CLU_057546_1_3_1"/>
<dbReference type="SUPFAM" id="SSF52799">
    <property type="entry name" value="(Phosphotyrosine protein) phosphatases II"/>
    <property type="match status" value="1"/>
</dbReference>
<dbReference type="PROSITE" id="PS50056">
    <property type="entry name" value="TYR_PHOSPHATASE_2"/>
    <property type="match status" value="1"/>
</dbReference>
<dbReference type="AlphaFoldDB" id="S3CEU4"/>
<reference evidence="2 3" key="1">
    <citation type="journal article" date="2013" name="BMC Genomics">
        <title>The genome and transcriptome of the pine saprophyte Ophiostoma piceae, and a comparison with the bark beetle-associated pine pathogen Grosmannia clavigera.</title>
        <authorList>
            <person name="Haridas S."/>
            <person name="Wang Y."/>
            <person name="Lim L."/>
            <person name="Massoumi Alamouti S."/>
            <person name="Jackman S."/>
            <person name="Docking R."/>
            <person name="Robertson G."/>
            <person name="Birol I."/>
            <person name="Bohlmann J."/>
            <person name="Breuil C."/>
        </authorList>
    </citation>
    <scope>NUCLEOTIDE SEQUENCE [LARGE SCALE GENOMIC DNA]</scope>
    <source>
        <strain evidence="2 3">UAMH 11346</strain>
    </source>
</reference>
<dbReference type="Proteomes" id="UP000016923">
    <property type="component" value="Unassembled WGS sequence"/>
</dbReference>
<dbReference type="eggNOG" id="ENOG502S0PE">
    <property type="taxonomic scope" value="Eukaryota"/>
</dbReference>
<name>S3CEU4_OPHP1</name>
<dbReference type="Gene3D" id="3.90.190.10">
    <property type="entry name" value="Protein tyrosine phosphatase superfamily"/>
    <property type="match status" value="1"/>
</dbReference>
<accession>S3CEU4</accession>
<dbReference type="InterPro" id="IPR016130">
    <property type="entry name" value="Tyr_Pase_AS"/>
</dbReference>
<evidence type="ECO:0000313" key="2">
    <source>
        <dbReference type="EMBL" id="EPE10611.1"/>
    </source>
</evidence>
<keyword evidence="3" id="KW-1185">Reference proteome</keyword>
<dbReference type="Pfam" id="PF13350">
    <property type="entry name" value="Y_phosphatase3"/>
    <property type="match status" value="1"/>
</dbReference>
<dbReference type="PANTHER" id="PTHR31126:SF73">
    <property type="entry name" value="TYROSINE SPECIFIC PROTEIN PHOSPHATASES DOMAIN-CONTAINING PROTEIN"/>
    <property type="match status" value="1"/>
</dbReference>
<dbReference type="STRING" id="1262450.S3CEU4"/>
<dbReference type="InterPro" id="IPR026893">
    <property type="entry name" value="Tyr/Ser_Pase_IphP-type"/>
</dbReference>
<evidence type="ECO:0000259" key="1">
    <source>
        <dbReference type="PROSITE" id="PS50056"/>
    </source>
</evidence>
<gene>
    <name evidence="2" type="ORF">F503_05706</name>
</gene>
<feature type="domain" description="Tyrosine specific protein phosphatases" evidence="1">
    <location>
        <begin position="159"/>
        <end position="187"/>
    </location>
</feature>
<dbReference type="OMA" id="MHYAYED"/>
<dbReference type="PANTHER" id="PTHR31126">
    <property type="entry name" value="TYROSINE-PROTEIN PHOSPHATASE"/>
    <property type="match status" value="1"/>
</dbReference>
<organism evidence="2 3">
    <name type="scientific">Ophiostoma piceae (strain UAMH 11346)</name>
    <name type="common">Sap stain fungus</name>
    <dbReference type="NCBI Taxonomy" id="1262450"/>
    <lineage>
        <taxon>Eukaryota</taxon>
        <taxon>Fungi</taxon>
        <taxon>Dikarya</taxon>
        <taxon>Ascomycota</taxon>
        <taxon>Pezizomycotina</taxon>
        <taxon>Sordariomycetes</taxon>
        <taxon>Sordariomycetidae</taxon>
        <taxon>Ophiostomatales</taxon>
        <taxon>Ophiostomataceae</taxon>
        <taxon>Ophiostoma</taxon>
    </lineage>
</organism>
<protein>
    <submittedName>
        <fullName evidence="2">Tyrosine phosphatase</fullName>
    </submittedName>
</protein>
<dbReference type="InterPro" id="IPR000387">
    <property type="entry name" value="Tyr_Pase_dom"/>
</dbReference>
<proteinExistence type="predicted"/>
<dbReference type="InterPro" id="IPR029021">
    <property type="entry name" value="Prot-tyrosine_phosphatase-like"/>
</dbReference>
<dbReference type="VEuPathDB" id="FungiDB:F503_05706"/>
<dbReference type="EMBL" id="KE148146">
    <property type="protein sequence ID" value="EPE10611.1"/>
    <property type="molecule type" value="Genomic_DNA"/>
</dbReference>
<dbReference type="GO" id="GO:0004721">
    <property type="term" value="F:phosphoprotein phosphatase activity"/>
    <property type="evidence" value="ECO:0007669"/>
    <property type="project" value="InterPro"/>
</dbReference>
<dbReference type="OrthoDB" id="449382at2759"/>